<name>A0A0D1L017_BACIU</name>
<dbReference type="AlphaFoldDB" id="A0A0D1L017"/>
<reference evidence="1 2" key="1">
    <citation type="submission" date="2014-12" db="EMBL/GenBank/DDBJ databases">
        <title>Comparative genome analysis of Bacillus coagulans HM-08, Clostridium butyricum HM-68, Bacillus subtilis HM-66 and Bacillus licheniformis BL-09.</title>
        <authorList>
            <person name="Zhang H."/>
        </authorList>
    </citation>
    <scope>NUCLEOTIDE SEQUENCE [LARGE SCALE GENOMIC DNA]</scope>
    <source>
        <strain evidence="1 2">HM-66</strain>
    </source>
</reference>
<comment type="caution">
    <text evidence="1">The sequence shown here is derived from an EMBL/GenBank/DDBJ whole genome shotgun (WGS) entry which is preliminary data.</text>
</comment>
<dbReference type="EMBL" id="JXBC01000003">
    <property type="protein sequence ID" value="KIU11762.1"/>
    <property type="molecule type" value="Genomic_DNA"/>
</dbReference>
<protein>
    <submittedName>
        <fullName evidence="1">Uncharacterized protein</fullName>
    </submittedName>
</protein>
<evidence type="ECO:0000313" key="1">
    <source>
        <dbReference type="EMBL" id="KIU11762.1"/>
    </source>
</evidence>
<organism evidence="1 2">
    <name type="scientific">Bacillus subtilis</name>
    <dbReference type="NCBI Taxonomy" id="1423"/>
    <lineage>
        <taxon>Bacteria</taxon>
        <taxon>Bacillati</taxon>
        <taxon>Bacillota</taxon>
        <taxon>Bacilli</taxon>
        <taxon>Bacillales</taxon>
        <taxon>Bacillaceae</taxon>
        <taxon>Bacillus</taxon>
    </lineage>
</organism>
<accession>A0A0D1L017</accession>
<sequence length="46" mass="5538">MVREEIDEKPVNVEKAFRQHHYEWATDGDADGFLMHQTYRKAPMPY</sequence>
<dbReference type="PATRIC" id="fig|1423.173.peg.2418"/>
<gene>
    <name evidence="1" type="ORF">SC09_Contig24orf00860</name>
</gene>
<dbReference type="Proteomes" id="UP000032247">
    <property type="component" value="Unassembled WGS sequence"/>
</dbReference>
<proteinExistence type="predicted"/>
<evidence type="ECO:0000313" key="2">
    <source>
        <dbReference type="Proteomes" id="UP000032247"/>
    </source>
</evidence>